<evidence type="ECO:0000313" key="7">
    <source>
        <dbReference type="Proteomes" id="UP000194139"/>
    </source>
</evidence>
<dbReference type="GO" id="GO:0006355">
    <property type="term" value="P:regulation of DNA-templated transcription"/>
    <property type="evidence" value="ECO:0007669"/>
    <property type="project" value="InterPro"/>
</dbReference>
<evidence type="ECO:0000256" key="3">
    <source>
        <dbReference type="PROSITE-ProRule" id="PRU00169"/>
    </source>
</evidence>
<dbReference type="CDD" id="cd17535">
    <property type="entry name" value="REC_NarL-like"/>
    <property type="match status" value="1"/>
</dbReference>
<dbReference type="SMART" id="SM00421">
    <property type="entry name" value="HTH_LUXR"/>
    <property type="match status" value="1"/>
</dbReference>
<evidence type="ECO:0000259" key="5">
    <source>
        <dbReference type="PROSITE" id="PS50110"/>
    </source>
</evidence>
<evidence type="ECO:0000313" key="6">
    <source>
        <dbReference type="EMBL" id="ARP85101.1"/>
    </source>
</evidence>
<dbReference type="PROSITE" id="PS50110">
    <property type="entry name" value="RESPONSE_REGULATORY"/>
    <property type="match status" value="1"/>
</dbReference>
<dbReference type="SUPFAM" id="SSF46894">
    <property type="entry name" value="C-terminal effector domain of the bipartite response regulators"/>
    <property type="match status" value="1"/>
</dbReference>
<dbReference type="PRINTS" id="PR00038">
    <property type="entry name" value="HTHLUXR"/>
</dbReference>
<dbReference type="PANTHER" id="PTHR43214:SF17">
    <property type="entry name" value="TRANSCRIPTIONAL REGULATORY PROTEIN RCSB"/>
    <property type="match status" value="1"/>
</dbReference>
<keyword evidence="1 3" id="KW-0597">Phosphoprotein</keyword>
<dbReference type="PROSITE" id="PS50043">
    <property type="entry name" value="HTH_LUXR_2"/>
    <property type="match status" value="1"/>
</dbReference>
<dbReference type="PANTHER" id="PTHR43214">
    <property type="entry name" value="TWO-COMPONENT RESPONSE REGULATOR"/>
    <property type="match status" value="1"/>
</dbReference>
<name>A0A1W6YVR4_9BORD</name>
<dbReference type="InterPro" id="IPR001789">
    <property type="entry name" value="Sig_transdc_resp-reg_receiver"/>
</dbReference>
<evidence type="ECO:0000256" key="2">
    <source>
        <dbReference type="ARBA" id="ARBA00023125"/>
    </source>
</evidence>
<dbReference type="InterPro" id="IPR011006">
    <property type="entry name" value="CheY-like_superfamily"/>
</dbReference>
<gene>
    <name evidence="6" type="ORF">CAL13_01865</name>
</gene>
<evidence type="ECO:0000256" key="1">
    <source>
        <dbReference type="ARBA" id="ARBA00022553"/>
    </source>
</evidence>
<dbReference type="InterPro" id="IPR039420">
    <property type="entry name" value="WalR-like"/>
</dbReference>
<feature type="modified residue" description="4-aspartylphosphate" evidence="3">
    <location>
        <position position="61"/>
    </location>
</feature>
<dbReference type="InterPro" id="IPR000792">
    <property type="entry name" value="Tscrpt_reg_LuxR_C"/>
</dbReference>
<protein>
    <recommendedName>
        <fullName evidence="8">DNA-binding response regulator</fullName>
    </recommendedName>
</protein>
<dbReference type="InterPro" id="IPR058245">
    <property type="entry name" value="NreC/VraR/RcsB-like_REC"/>
</dbReference>
<dbReference type="PROSITE" id="PS00622">
    <property type="entry name" value="HTH_LUXR_1"/>
    <property type="match status" value="1"/>
</dbReference>
<dbReference type="SMART" id="SM00448">
    <property type="entry name" value="REC"/>
    <property type="match status" value="1"/>
</dbReference>
<proteinExistence type="predicted"/>
<keyword evidence="2" id="KW-0238">DNA-binding</keyword>
<dbReference type="Gene3D" id="3.40.50.2300">
    <property type="match status" value="1"/>
</dbReference>
<dbReference type="Pfam" id="PF00072">
    <property type="entry name" value="Response_reg"/>
    <property type="match status" value="1"/>
</dbReference>
<reference evidence="6 7" key="1">
    <citation type="submission" date="2017-05" db="EMBL/GenBank/DDBJ databases">
        <title>Complete and WGS of Bordetella genogroups.</title>
        <authorList>
            <person name="Spilker T."/>
            <person name="LiPuma J."/>
        </authorList>
    </citation>
    <scope>NUCLEOTIDE SEQUENCE [LARGE SCALE GENOMIC DNA]</scope>
    <source>
        <strain evidence="6 7">AU17164</strain>
    </source>
</reference>
<dbReference type="Pfam" id="PF00196">
    <property type="entry name" value="GerE"/>
    <property type="match status" value="1"/>
</dbReference>
<organism evidence="6 7">
    <name type="scientific">Bordetella genomosp. 9</name>
    <dbReference type="NCBI Taxonomy" id="1416803"/>
    <lineage>
        <taxon>Bacteria</taxon>
        <taxon>Pseudomonadati</taxon>
        <taxon>Pseudomonadota</taxon>
        <taxon>Betaproteobacteria</taxon>
        <taxon>Burkholderiales</taxon>
        <taxon>Alcaligenaceae</taxon>
        <taxon>Bordetella</taxon>
    </lineage>
</organism>
<dbReference type="RefSeq" id="WP_086071326.1">
    <property type="nucleotide sequence ID" value="NZ_CP021109.1"/>
</dbReference>
<sequence length="235" mass="25414">MNWKTSLPLRVAVLDDHPVVLKGLEQCLAKDPRIQVAGLFRASVDLLEHLGRSPADLLLIDYVLGPGDIDGLNLIRLLRSRHPATAIVVASGLRSPATISLALRAGASGYVSKDRPMSEVSAAIRAVASGKRYVSEPVAAEIGVPMGEAGERIRHRPADPLVLTSREHEVLRCLLEGDSVSEIAAKFSRSIKTISTQKTSAFRKLGLRSLGELYKLRNHVYDLLGDGSPSRSGRE</sequence>
<evidence type="ECO:0000259" key="4">
    <source>
        <dbReference type="PROSITE" id="PS50043"/>
    </source>
</evidence>
<evidence type="ECO:0008006" key="8">
    <source>
        <dbReference type="Google" id="ProtNLM"/>
    </source>
</evidence>
<dbReference type="InterPro" id="IPR016032">
    <property type="entry name" value="Sig_transdc_resp-reg_C-effctor"/>
</dbReference>
<dbReference type="Proteomes" id="UP000194139">
    <property type="component" value="Chromosome"/>
</dbReference>
<dbReference type="EMBL" id="CP021109">
    <property type="protein sequence ID" value="ARP85101.1"/>
    <property type="molecule type" value="Genomic_DNA"/>
</dbReference>
<dbReference type="CDD" id="cd06170">
    <property type="entry name" value="LuxR_C_like"/>
    <property type="match status" value="1"/>
</dbReference>
<feature type="domain" description="Response regulatory" evidence="5">
    <location>
        <begin position="10"/>
        <end position="128"/>
    </location>
</feature>
<accession>A0A1W6YVR4</accession>
<dbReference type="SUPFAM" id="SSF52172">
    <property type="entry name" value="CheY-like"/>
    <property type="match status" value="1"/>
</dbReference>
<dbReference type="GO" id="GO:0003677">
    <property type="term" value="F:DNA binding"/>
    <property type="evidence" value="ECO:0007669"/>
    <property type="project" value="UniProtKB-KW"/>
</dbReference>
<dbReference type="GO" id="GO:0000160">
    <property type="term" value="P:phosphorelay signal transduction system"/>
    <property type="evidence" value="ECO:0007669"/>
    <property type="project" value="InterPro"/>
</dbReference>
<dbReference type="AlphaFoldDB" id="A0A1W6YVR4"/>
<keyword evidence="7" id="KW-1185">Reference proteome</keyword>
<feature type="domain" description="HTH luxR-type" evidence="4">
    <location>
        <begin position="156"/>
        <end position="221"/>
    </location>
</feature>